<proteinExistence type="predicted"/>
<dbReference type="InterPro" id="IPR036388">
    <property type="entry name" value="WH-like_DNA-bd_sf"/>
</dbReference>
<accession>A0AA41Z3N4</accession>
<organism evidence="1 2">
    <name type="scientific">Sphingomonas lycopersici</name>
    <dbReference type="NCBI Taxonomy" id="2951807"/>
    <lineage>
        <taxon>Bacteria</taxon>
        <taxon>Pseudomonadati</taxon>
        <taxon>Pseudomonadota</taxon>
        <taxon>Alphaproteobacteria</taxon>
        <taxon>Sphingomonadales</taxon>
        <taxon>Sphingomonadaceae</taxon>
        <taxon>Sphingomonas</taxon>
    </lineage>
</organism>
<dbReference type="PANTHER" id="PTHR30319">
    <property type="entry name" value="PHENYLACETIC ACID REGULATOR-RELATED TRANSCRIPTIONAL REPRESSOR"/>
    <property type="match status" value="1"/>
</dbReference>
<dbReference type="PANTHER" id="PTHR30319:SF1">
    <property type="entry name" value="TRANSCRIPTIONAL REPRESSOR PAAX"/>
    <property type="match status" value="1"/>
</dbReference>
<protein>
    <recommendedName>
        <fullName evidence="3">PaaX family transcriptional regulator</fullName>
    </recommendedName>
</protein>
<evidence type="ECO:0008006" key="3">
    <source>
        <dbReference type="Google" id="ProtNLM"/>
    </source>
</evidence>
<comment type="caution">
    <text evidence="1">The sequence shown here is derived from an EMBL/GenBank/DDBJ whole genome shotgun (WGS) entry which is preliminary data.</text>
</comment>
<dbReference type="Gene3D" id="3.30.70.2650">
    <property type="match status" value="1"/>
</dbReference>
<dbReference type="AlphaFoldDB" id="A0AA41Z3N4"/>
<dbReference type="Gene3D" id="1.10.10.10">
    <property type="entry name" value="Winged helix-like DNA-binding domain superfamily/Winged helix DNA-binding domain"/>
    <property type="match status" value="1"/>
</dbReference>
<sequence length="267" mass="29554">MSQISLHHWREPLSARTLALAFLSTSGARPMRAAALARRAEICGVDSAAMRMALGRLVRDEMVEQVERGVYAIGREGLALNRVARGWAEAESRVRAWDGRWIVVAVDHLGRSDRRQVRAQERALRLNGLARAESGLWVRPDNLALSLEDFAARLVGLGLDETATILGDVRALATQEAAFRCLWPAAAIAARYRHWIDEMAASEDRLAAMTTVEAARETLLLGQSVIRTINTDPLLPAEMVDAALRAEMIAAMRRYDTIGKSFWAKVE</sequence>
<dbReference type="EMBL" id="JANFAV010000001">
    <property type="protein sequence ID" value="MCW6533452.1"/>
    <property type="molecule type" value="Genomic_DNA"/>
</dbReference>
<reference evidence="1" key="1">
    <citation type="submission" date="2022-06" db="EMBL/GenBank/DDBJ databases">
        <title>Sphingomonas sp. nov. isolated from rhizosphere soil of tomato.</title>
        <authorList>
            <person name="Dong H."/>
            <person name="Gao R."/>
        </authorList>
    </citation>
    <scope>NUCLEOTIDE SEQUENCE</scope>
    <source>
        <strain evidence="1">MMSM24</strain>
    </source>
</reference>
<gene>
    <name evidence="1" type="ORF">NEE01_01500</name>
</gene>
<dbReference type="GO" id="GO:0006351">
    <property type="term" value="P:DNA-templated transcription"/>
    <property type="evidence" value="ECO:0007669"/>
    <property type="project" value="TreeGrafter"/>
</dbReference>
<evidence type="ECO:0000313" key="2">
    <source>
        <dbReference type="Proteomes" id="UP001165565"/>
    </source>
</evidence>
<keyword evidence="2" id="KW-1185">Reference proteome</keyword>
<evidence type="ECO:0000313" key="1">
    <source>
        <dbReference type="EMBL" id="MCW6533452.1"/>
    </source>
</evidence>
<name>A0AA41Z3N4_9SPHN</name>
<dbReference type="RefSeq" id="WP_265267481.1">
    <property type="nucleotide sequence ID" value="NZ_JANFAV010000001.1"/>
</dbReference>
<dbReference type="Proteomes" id="UP001165565">
    <property type="component" value="Unassembled WGS sequence"/>
</dbReference>